<dbReference type="OrthoDB" id="9806195at2"/>
<keyword evidence="4 13" id="KW-0812">Transmembrane</keyword>
<dbReference type="Gene3D" id="2.40.30.10">
    <property type="entry name" value="Translation factors"/>
    <property type="match status" value="1"/>
</dbReference>
<dbReference type="SUPFAM" id="SSF52343">
    <property type="entry name" value="Ferredoxin reductase-like, C-terminal NADP-linked domain"/>
    <property type="match status" value="1"/>
</dbReference>
<evidence type="ECO:0000256" key="3">
    <source>
        <dbReference type="ARBA" id="ARBA00022630"/>
    </source>
</evidence>
<dbReference type="Pfam" id="PF01794">
    <property type="entry name" value="Ferric_reduct"/>
    <property type="match status" value="1"/>
</dbReference>
<dbReference type="EMBL" id="FTMD01000009">
    <property type="protein sequence ID" value="SIR07982.1"/>
    <property type="molecule type" value="Genomic_DNA"/>
</dbReference>
<keyword evidence="11" id="KW-0411">Iron-sulfur</keyword>
<keyword evidence="6" id="KW-0479">Metal-binding</keyword>
<evidence type="ECO:0000256" key="6">
    <source>
        <dbReference type="ARBA" id="ARBA00022723"/>
    </source>
</evidence>
<gene>
    <name evidence="15" type="ORF">SAMN05421829_109179</name>
</gene>
<evidence type="ECO:0000313" key="16">
    <source>
        <dbReference type="Proteomes" id="UP000186819"/>
    </source>
</evidence>
<evidence type="ECO:0000256" key="11">
    <source>
        <dbReference type="ARBA" id="ARBA00023014"/>
    </source>
</evidence>
<dbReference type="RefSeq" id="WP_076602900.1">
    <property type="nucleotide sequence ID" value="NZ_FTMD01000009.1"/>
</dbReference>
<evidence type="ECO:0000256" key="9">
    <source>
        <dbReference type="ARBA" id="ARBA00023002"/>
    </source>
</evidence>
<keyword evidence="8 13" id="KW-1133">Transmembrane helix</keyword>
<dbReference type="SUPFAM" id="SSF63380">
    <property type="entry name" value="Riboflavin synthase domain-like"/>
    <property type="match status" value="1"/>
</dbReference>
<dbReference type="PANTHER" id="PTHR47354">
    <property type="entry name" value="NADH OXIDOREDUCTASE HCR"/>
    <property type="match status" value="1"/>
</dbReference>
<feature type="transmembrane region" description="Helical" evidence="13">
    <location>
        <begin position="41"/>
        <end position="62"/>
    </location>
</feature>
<evidence type="ECO:0000256" key="12">
    <source>
        <dbReference type="ARBA" id="ARBA00023136"/>
    </source>
</evidence>
<sequence>MIPVLTALIAIVAGTWGWGLVVNGAGPGSLPWVVYDQGLYLSGLLAIALMSLAMVMAARPLWAERVLGGMDRTYRLHKWAGILAAGFAALHWLLEMADDVIETLYGEAGRAGDEDVSGVLDTLRDAGEELGEFAIYLVLAMVVLALWKRFPYKFWRHIHRAMPVLYLMLAFHAAVLAPTSYWSEPIGLLLATALSAGTLAAVWSLTGRIGRDRQARGIVTAVASPTANVTEVVCRLDGNWRGHQAGQFAFVTFNRLEGAHPFTIASADQGDRSVGFQIKALGDYTRELSRRIAVGQPVTVEGPYGRFELARQDRKARQIWVAGGIGITPFLAWLDALRGNPSAAPVADLHYCTRAGADDPFVGRLEALCRDLPSVTLHVHDTAREGALSAERLASLHDRSQRVEVWFCGPRAFAEQLRSGFARAWLGRFRFHQEAFDMR</sequence>
<name>A0A1N6Y014_9RHOO</name>
<dbReference type="GO" id="GO:0051537">
    <property type="term" value="F:2 iron, 2 sulfur cluster binding"/>
    <property type="evidence" value="ECO:0007669"/>
    <property type="project" value="UniProtKB-KW"/>
</dbReference>
<organism evidence="15 16">
    <name type="scientific">Aromatoleum tolulyticum</name>
    <dbReference type="NCBI Taxonomy" id="34027"/>
    <lineage>
        <taxon>Bacteria</taxon>
        <taxon>Pseudomonadati</taxon>
        <taxon>Pseudomonadota</taxon>
        <taxon>Betaproteobacteria</taxon>
        <taxon>Rhodocyclales</taxon>
        <taxon>Rhodocyclaceae</taxon>
        <taxon>Aromatoleum</taxon>
    </lineage>
</organism>
<evidence type="ECO:0000256" key="13">
    <source>
        <dbReference type="SAM" id="Phobius"/>
    </source>
</evidence>
<evidence type="ECO:0000256" key="2">
    <source>
        <dbReference type="ARBA" id="ARBA00004141"/>
    </source>
</evidence>
<dbReference type="InterPro" id="IPR050415">
    <property type="entry name" value="MRET"/>
</dbReference>
<evidence type="ECO:0000256" key="5">
    <source>
        <dbReference type="ARBA" id="ARBA00022714"/>
    </source>
</evidence>
<dbReference type="PROSITE" id="PS51384">
    <property type="entry name" value="FAD_FR"/>
    <property type="match status" value="1"/>
</dbReference>
<keyword evidence="16" id="KW-1185">Reference proteome</keyword>
<dbReference type="GO" id="GO:0016020">
    <property type="term" value="C:membrane"/>
    <property type="evidence" value="ECO:0007669"/>
    <property type="project" value="UniProtKB-SubCell"/>
</dbReference>
<dbReference type="CDD" id="cd06198">
    <property type="entry name" value="FNR_like_3"/>
    <property type="match status" value="1"/>
</dbReference>
<dbReference type="GO" id="GO:0016491">
    <property type="term" value="F:oxidoreductase activity"/>
    <property type="evidence" value="ECO:0007669"/>
    <property type="project" value="UniProtKB-KW"/>
</dbReference>
<dbReference type="GO" id="GO:0050660">
    <property type="term" value="F:flavin adenine dinucleotide binding"/>
    <property type="evidence" value="ECO:0007669"/>
    <property type="project" value="TreeGrafter"/>
</dbReference>
<accession>A0A1N6Y014</accession>
<evidence type="ECO:0000256" key="1">
    <source>
        <dbReference type="ARBA" id="ARBA00001974"/>
    </source>
</evidence>
<feature type="domain" description="FAD-binding FR-type" evidence="14">
    <location>
        <begin position="212"/>
        <end position="310"/>
    </location>
</feature>
<keyword evidence="9" id="KW-0560">Oxidoreductase</keyword>
<dbReference type="STRING" id="34027.SAMN05421829_109179"/>
<keyword evidence="7" id="KW-0274">FAD</keyword>
<keyword evidence="12 13" id="KW-0472">Membrane</keyword>
<evidence type="ECO:0000256" key="4">
    <source>
        <dbReference type="ARBA" id="ARBA00022692"/>
    </source>
</evidence>
<comment type="cofactor">
    <cofactor evidence="1">
        <name>FAD</name>
        <dbReference type="ChEBI" id="CHEBI:57692"/>
    </cofactor>
</comment>
<reference evidence="16" key="1">
    <citation type="submission" date="2017-01" db="EMBL/GenBank/DDBJ databases">
        <authorList>
            <person name="Varghese N."/>
            <person name="Submissions S."/>
        </authorList>
    </citation>
    <scope>NUCLEOTIDE SEQUENCE [LARGE SCALE GENOMIC DNA]</scope>
    <source>
        <strain evidence="16">ATCC 51758</strain>
    </source>
</reference>
<protein>
    <submittedName>
        <fullName evidence="15">Predicted ferric reductase</fullName>
    </submittedName>
</protein>
<dbReference type="SFLD" id="SFLDS00052">
    <property type="entry name" value="Ferric_Reductase_Domain"/>
    <property type="match status" value="1"/>
</dbReference>
<evidence type="ECO:0000256" key="7">
    <source>
        <dbReference type="ARBA" id="ARBA00022827"/>
    </source>
</evidence>
<feature type="transmembrane region" description="Helical" evidence="13">
    <location>
        <begin position="188"/>
        <end position="206"/>
    </location>
</feature>
<dbReference type="Gene3D" id="3.40.50.80">
    <property type="entry name" value="Nucleotide-binding domain of ferredoxin-NADP reductase (FNR) module"/>
    <property type="match status" value="1"/>
</dbReference>
<feature type="transmembrane region" description="Helical" evidence="13">
    <location>
        <begin position="133"/>
        <end position="152"/>
    </location>
</feature>
<feature type="transmembrane region" description="Helical" evidence="13">
    <location>
        <begin position="74"/>
        <end position="94"/>
    </location>
</feature>
<evidence type="ECO:0000313" key="15">
    <source>
        <dbReference type="EMBL" id="SIR07982.1"/>
    </source>
</evidence>
<dbReference type="InterPro" id="IPR039261">
    <property type="entry name" value="FNR_nucleotide-bd"/>
</dbReference>
<dbReference type="PANTHER" id="PTHR47354:SF8">
    <property type="entry name" value="1,2-PHENYLACETYL-COA EPOXIDASE, SUBUNIT E"/>
    <property type="match status" value="1"/>
</dbReference>
<dbReference type="Pfam" id="PF08022">
    <property type="entry name" value="FAD_binding_8"/>
    <property type="match status" value="1"/>
</dbReference>
<keyword evidence="10" id="KW-0408">Iron</keyword>
<feature type="transmembrane region" description="Helical" evidence="13">
    <location>
        <begin position="164"/>
        <end position="182"/>
    </location>
</feature>
<comment type="subcellular location">
    <subcellularLocation>
        <location evidence="2">Membrane</location>
        <topology evidence="2">Multi-pass membrane protein</topology>
    </subcellularLocation>
</comment>
<keyword evidence="5" id="KW-0001">2Fe-2S</keyword>
<dbReference type="PRINTS" id="PR00406">
    <property type="entry name" value="CYTB5RDTASE"/>
</dbReference>
<evidence type="ECO:0000256" key="8">
    <source>
        <dbReference type="ARBA" id="ARBA00022989"/>
    </source>
</evidence>
<dbReference type="GO" id="GO:0046872">
    <property type="term" value="F:metal ion binding"/>
    <property type="evidence" value="ECO:0007669"/>
    <property type="project" value="UniProtKB-KW"/>
</dbReference>
<evidence type="ECO:0000256" key="10">
    <source>
        <dbReference type="ARBA" id="ARBA00023004"/>
    </source>
</evidence>
<keyword evidence="3" id="KW-0285">Flavoprotein</keyword>
<proteinExistence type="predicted"/>
<dbReference type="InterPro" id="IPR013130">
    <property type="entry name" value="Fe3_Rdtase_TM_dom"/>
</dbReference>
<dbReference type="InterPro" id="IPR017938">
    <property type="entry name" value="Riboflavin_synthase-like_b-brl"/>
</dbReference>
<dbReference type="InterPro" id="IPR013112">
    <property type="entry name" value="FAD-bd_8"/>
</dbReference>
<evidence type="ECO:0000259" key="14">
    <source>
        <dbReference type="PROSITE" id="PS51384"/>
    </source>
</evidence>
<dbReference type="Proteomes" id="UP000186819">
    <property type="component" value="Unassembled WGS sequence"/>
</dbReference>
<dbReference type="InterPro" id="IPR017927">
    <property type="entry name" value="FAD-bd_FR_type"/>
</dbReference>
<dbReference type="AlphaFoldDB" id="A0A1N6Y014"/>